<comment type="caution">
    <text evidence="16">The sequence shown here is derived from an EMBL/GenBank/DDBJ whole genome shotgun (WGS) entry which is preliminary data.</text>
</comment>
<dbReference type="SUPFAM" id="SSF55060">
    <property type="entry name" value="GHMP Kinase, C-terminal domain"/>
    <property type="match status" value="1"/>
</dbReference>
<dbReference type="AlphaFoldDB" id="A0A939LZ81"/>
<dbReference type="InterPro" id="IPR013750">
    <property type="entry name" value="GHMP_kinase_C_dom"/>
</dbReference>
<keyword evidence="17" id="KW-1185">Reference proteome</keyword>
<feature type="region of interest" description="Disordered" evidence="13">
    <location>
        <begin position="1"/>
        <end position="26"/>
    </location>
</feature>
<dbReference type="PANTHER" id="PTHR43290">
    <property type="entry name" value="MEVALONATE KINASE"/>
    <property type="match status" value="1"/>
</dbReference>
<evidence type="ECO:0000256" key="7">
    <source>
        <dbReference type="ARBA" id="ARBA00022741"/>
    </source>
</evidence>
<dbReference type="GO" id="GO:0019287">
    <property type="term" value="P:isopentenyl diphosphate biosynthetic process, mevalonate pathway"/>
    <property type="evidence" value="ECO:0007669"/>
    <property type="project" value="TreeGrafter"/>
</dbReference>
<evidence type="ECO:0000256" key="5">
    <source>
        <dbReference type="ARBA" id="ARBA00022516"/>
    </source>
</evidence>
<dbReference type="Pfam" id="PF08544">
    <property type="entry name" value="GHMP_kinases_C"/>
    <property type="match status" value="1"/>
</dbReference>
<dbReference type="NCBIfam" id="TIGR00549">
    <property type="entry name" value="mevalon_kin"/>
    <property type="match status" value="1"/>
</dbReference>
<keyword evidence="9" id="KW-0067">ATP-binding</keyword>
<evidence type="ECO:0000256" key="13">
    <source>
        <dbReference type="SAM" id="MobiDB-lite"/>
    </source>
</evidence>
<evidence type="ECO:0000256" key="12">
    <source>
        <dbReference type="ARBA" id="ARBA00029438"/>
    </source>
</evidence>
<keyword evidence="6 16" id="KW-0808">Transferase</keyword>
<evidence type="ECO:0000256" key="11">
    <source>
        <dbReference type="ARBA" id="ARBA00023098"/>
    </source>
</evidence>
<keyword evidence="8 16" id="KW-0418">Kinase</keyword>
<sequence>MNTTSPMRSGTPAARPERDAGARTGTGRAHAKAILFGEHAVVYGAPAVAVPLCQLEVEAEVRTFHGAETRIESELFAGTLQAMPERLQPVATAARASLAEAGLGSAAVQLRIRSAVPHGRGLGSSAAVAAAVARATADFAGREFDTEQLYGIVQQAERVAHGNPSGIDARAVAARGPIRFQSGSTAELPIGAPLTFVIADSGVSGSTAEAVAGVRELRAAEPARIDRAISRLSDLAEGATLDLGLGDRAALGARMREAHELLGRIGVSTTALDALVDAACAAGAAGAKLTGSGLGGCVLALVDSEEQAERIALTLRAAGAQRTWTTTVPVA</sequence>
<evidence type="ECO:0000256" key="4">
    <source>
        <dbReference type="ARBA" id="ARBA00022490"/>
    </source>
</evidence>
<keyword evidence="11" id="KW-0443">Lipid metabolism</keyword>
<evidence type="ECO:0000313" key="17">
    <source>
        <dbReference type="Proteomes" id="UP000664398"/>
    </source>
</evidence>
<dbReference type="InterPro" id="IPR014721">
    <property type="entry name" value="Ribsml_uS5_D2-typ_fold_subgr"/>
</dbReference>
<accession>A0A939LZ81</accession>
<dbReference type="GO" id="GO:0004496">
    <property type="term" value="F:mevalonate kinase activity"/>
    <property type="evidence" value="ECO:0007669"/>
    <property type="project" value="UniProtKB-EC"/>
</dbReference>
<feature type="domain" description="GHMP kinase N-terminal" evidence="14">
    <location>
        <begin position="93"/>
        <end position="171"/>
    </location>
</feature>
<dbReference type="GO" id="GO:0005524">
    <property type="term" value="F:ATP binding"/>
    <property type="evidence" value="ECO:0007669"/>
    <property type="project" value="UniProtKB-KW"/>
</dbReference>
<dbReference type="PANTHER" id="PTHR43290:SF2">
    <property type="entry name" value="MEVALONATE KINASE"/>
    <property type="match status" value="1"/>
</dbReference>
<evidence type="ECO:0000256" key="2">
    <source>
        <dbReference type="ARBA" id="ARBA00006495"/>
    </source>
</evidence>
<dbReference type="SUPFAM" id="SSF54211">
    <property type="entry name" value="Ribosomal protein S5 domain 2-like"/>
    <property type="match status" value="1"/>
</dbReference>
<dbReference type="Pfam" id="PF00288">
    <property type="entry name" value="GHMP_kinases_N"/>
    <property type="match status" value="1"/>
</dbReference>
<reference evidence="16" key="1">
    <citation type="submission" date="2021-03" db="EMBL/GenBank/DDBJ databases">
        <title>Leucobacter chromiisoli sp. nov., isolated from chromium-containing soil of chemical plant.</title>
        <authorList>
            <person name="Xu Z."/>
        </authorList>
    </citation>
    <scope>NUCLEOTIDE SEQUENCE</scope>
    <source>
        <strain evidence="16">A2</strain>
    </source>
</reference>
<feature type="domain" description="GHMP kinase C-terminal" evidence="15">
    <location>
        <begin position="245"/>
        <end position="320"/>
    </location>
</feature>
<evidence type="ECO:0000256" key="8">
    <source>
        <dbReference type="ARBA" id="ARBA00022777"/>
    </source>
</evidence>
<dbReference type="PROSITE" id="PS00627">
    <property type="entry name" value="GHMP_KINASES_ATP"/>
    <property type="match status" value="1"/>
</dbReference>
<dbReference type="PRINTS" id="PR00959">
    <property type="entry name" value="MEVGALKINASE"/>
</dbReference>
<evidence type="ECO:0000256" key="1">
    <source>
        <dbReference type="ARBA" id="ARBA00004496"/>
    </source>
</evidence>
<dbReference type="EMBL" id="JAGDYL010000017">
    <property type="protein sequence ID" value="MBO1805648.1"/>
    <property type="molecule type" value="Genomic_DNA"/>
</dbReference>
<dbReference type="InterPro" id="IPR006205">
    <property type="entry name" value="Mev_gal_kin"/>
</dbReference>
<organism evidence="16 17">
    <name type="scientific">Leucobacter ruminantium</name>
    <dbReference type="NCBI Taxonomy" id="1289170"/>
    <lineage>
        <taxon>Bacteria</taxon>
        <taxon>Bacillati</taxon>
        <taxon>Actinomycetota</taxon>
        <taxon>Actinomycetes</taxon>
        <taxon>Micrococcales</taxon>
        <taxon>Microbacteriaceae</taxon>
        <taxon>Leucobacter</taxon>
    </lineage>
</organism>
<dbReference type="RefSeq" id="WP_208046124.1">
    <property type="nucleotide sequence ID" value="NZ_JAGDYL010000017.1"/>
</dbReference>
<comment type="subcellular location">
    <subcellularLocation>
        <location evidence="1">Cytoplasm</location>
    </subcellularLocation>
</comment>
<evidence type="ECO:0000256" key="10">
    <source>
        <dbReference type="ARBA" id="ARBA00022842"/>
    </source>
</evidence>
<keyword evidence="4" id="KW-0963">Cytoplasm</keyword>
<dbReference type="EC" id="2.7.1.36" evidence="3"/>
<dbReference type="Proteomes" id="UP000664398">
    <property type="component" value="Unassembled WGS sequence"/>
</dbReference>
<evidence type="ECO:0000256" key="3">
    <source>
        <dbReference type="ARBA" id="ARBA00012103"/>
    </source>
</evidence>
<name>A0A939LZ81_9MICO</name>
<evidence type="ECO:0000256" key="6">
    <source>
        <dbReference type="ARBA" id="ARBA00022679"/>
    </source>
</evidence>
<evidence type="ECO:0000259" key="14">
    <source>
        <dbReference type="Pfam" id="PF00288"/>
    </source>
</evidence>
<evidence type="ECO:0000259" key="15">
    <source>
        <dbReference type="Pfam" id="PF08544"/>
    </source>
</evidence>
<dbReference type="InterPro" id="IPR006204">
    <property type="entry name" value="GHMP_kinase_N_dom"/>
</dbReference>
<comment type="pathway">
    <text evidence="12">Isoprenoid biosynthesis; isopentenyl diphosphate biosynthesis via mevalonate pathway; isopentenyl diphosphate from (R)-mevalonate: step 1/3.</text>
</comment>
<keyword evidence="10" id="KW-0460">Magnesium</keyword>
<keyword evidence="5" id="KW-0444">Lipid biosynthesis</keyword>
<keyword evidence="7" id="KW-0547">Nucleotide-binding</keyword>
<dbReference type="InterPro" id="IPR036554">
    <property type="entry name" value="GHMP_kinase_C_sf"/>
</dbReference>
<dbReference type="Gene3D" id="3.30.230.10">
    <property type="match status" value="1"/>
</dbReference>
<comment type="similarity">
    <text evidence="2">Belongs to the GHMP kinase family. Mevalonate kinase subfamily.</text>
</comment>
<protein>
    <recommendedName>
        <fullName evidence="3">mevalonate kinase</fullName>
        <ecNumber evidence="3">2.7.1.36</ecNumber>
    </recommendedName>
</protein>
<dbReference type="InterPro" id="IPR020568">
    <property type="entry name" value="Ribosomal_Su5_D2-typ_SF"/>
</dbReference>
<dbReference type="InterPro" id="IPR006203">
    <property type="entry name" value="GHMP_knse_ATP-bd_CS"/>
</dbReference>
<dbReference type="Gene3D" id="3.30.70.890">
    <property type="entry name" value="GHMP kinase, C-terminal domain"/>
    <property type="match status" value="1"/>
</dbReference>
<evidence type="ECO:0000256" key="9">
    <source>
        <dbReference type="ARBA" id="ARBA00022840"/>
    </source>
</evidence>
<gene>
    <name evidence="16" type="primary">mvk</name>
    <name evidence="16" type="ORF">J4H91_10015</name>
</gene>
<proteinExistence type="inferred from homology"/>
<evidence type="ECO:0000313" key="16">
    <source>
        <dbReference type="EMBL" id="MBO1805648.1"/>
    </source>
</evidence>
<dbReference type="GO" id="GO:0005829">
    <property type="term" value="C:cytosol"/>
    <property type="evidence" value="ECO:0007669"/>
    <property type="project" value="TreeGrafter"/>
</dbReference>